<evidence type="ECO:0000256" key="1">
    <source>
        <dbReference type="SAM" id="MobiDB-lite"/>
    </source>
</evidence>
<keyword evidence="3" id="KW-1185">Reference proteome</keyword>
<evidence type="ECO:0000313" key="3">
    <source>
        <dbReference type="Proteomes" id="UP000031938"/>
    </source>
</evidence>
<name>A0A0C2R2E5_9BACL</name>
<dbReference type="Proteomes" id="UP000031938">
    <property type="component" value="Unassembled WGS sequence"/>
</dbReference>
<organism evidence="2 3">
    <name type="scientific">Jeotgalibacillus soli</name>
    <dbReference type="NCBI Taxonomy" id="889306"/>
    <lineage>
        <taxon>Bacteria</taxon>
        <taxon>Bacillati</taxon>
        <taxon>Bacillota</taxon>
        <taxon>Bacilli</taxon>
        <taxon>Bacillales</taxon>
        <taxon>Caryophanaceae</taxon>
        <taxon>Jeotgalibacillus</taxon>
    </lineage>
</organism>
<sequence length="156" mass="17969">MEAIIFMVIAAIVGLINNQKKKQVEESQPKPVPSAQKQTEQRPARERTRNFGQQLDRSASELEKEYEKQRSDIENSKPKKVPVDEPSSMFLSREENRLKEELENRKQAAMVVKKLNIENLSIKDGLNQQNLVNGIILSEILGPPRAKKSYAQRMRR</sequence>
<reference evidence="2 3" key="1">
    <citation type="submission" date="2015-01" db="EMBL/GenBank/DDBJ databases">
        <title>Genome sequencing of Jeotgalibacillus soli.</title>
        <authorList>
            <person name="Goh K.M."/>
            <person name="Chan K.-G."/>
            <person name="Yaakop A.S."/>
            <person name="Ee R."/>
            <person name="Gan H.M."/>
            <person name="Chan C.S."/>
        </authorList>
    </citation>
    <scope>NUCLEOTIDE SEQUENCE [LARGE SCALE GENOMIC DNA]</scope>
    <source>
        <strain evidence="2 3">P9</strain>
    </source>
</reference>
<evidence type="ECO:0000313" key="2">
    <source>
        <dbReference type="EMBL" id="KIL44450.1"/>
    </source>
</evidence>
<feature type="region of interest" description="Disordered" evidence="1">
    <location>
        <begin position="20"/>
        <end position="92"/>
    </location>
</feature>
<dbReference type="STRING" id="889306.KP78_34140"/>
<comment type="caution">
    <text evidence="2">The sequence shown here is derived from an EMBL/GenBank/DDBJ whole genome shotgun (WGS) entry which is preliminary data.</text>
</comment>
<dbReference type="OrthoDB" id="2454451at2"/>
<protein>
    <submittedName>
        <fullName evidence="2">Uncharacterized protein</fullName>
    </submittedName>
</protein>
<dbReference type="EMBL" id="JXRP01000019">
    <property type="protein sequence ID" value="KIL44450.1"/>
    <property type="molecule type" value="Genomic_DNA"/>
</dbReference>
<gene>
    <name evidence="2" type="ORF">KP78_34140</name>
</gene>
<dbReference type="AlphaFoldDB" id="A0A0C2R2E5"/>
<proteinExistence type="predicted"/>
<dbReference type="PATRIC" id="fig|889306.3.peg.3431"/>
<accession>A0A0C2R2E5</accession>
<dbReference type="RefSeq" id="WP_041090312.1">
    <property type="nucleotide sequence ID" value="NZ_JXRP01000019.1"/>
</dbReference>
<feature type="compositionally biased region" description="Basic and acidic residues" evidence="1">
    <location>
        <begin position="39"/>
        <end position="49"/>
    </location>
</feature>
<feature type="compositionally biased region" description="Basic and acidic residues" evidence="1">
    <location>
        <begin position="58"/>
        <end position="83"/>
    </location>
</feature>